<feature type="transmembrane region" description="Helical" evidence="1">
    <location>
        <begin position="330"/>
        <end position="354"/>
    </location>
</feature>
<feature type="transmembrane region" description="Helical" evidence="1">
    <location>
        <begin position="300"/>
        <end position="318"/>
    </location>
</feature>
<keyword evidence="1" id="KW-1133">Transmembrane helix</keyword>
<dbReference type="PANTHER" id="PTHR23526:SF2">
    <property type="entry name" value="MAJOR FACILITATOR SUPERFAMILY (MFS) PROFILE DOMAIN-CONTAINING PROTEIN"/>
    <property type="match status" value="1"/>
</dbReference>
<dbReference type="Gene3D" id="1.20.1250.20">
    <property type="entry name" value="MFS general substrate transporter like domains"/>
    <property type="match status" value="2"/>
</dbReference>
<keyword evidence="1" id="KW-0812">Transmembrane</keyword>
<name>A0A081C746_VECG1</name>
<sequence>MVKWLRPQEQITDIETRTGLAMLLGDGVCSQVMNVLTGGAFLIAFALHLGASNVVIGLLAAMGPMAQILQIASIFLIERTGLRKAAVVLSTFGSRLFWPLIAAIPWLAPQPWRIAIFLGCLLLFFSVGSISNLAFNSWMQDFVPAEIRGDYFGKRSAIATAAGVLVSLLAAVGVDFFSTRFPEIGIYSAFFLIGAAVGFLGVYFLSRIPEPQMVKTQPRGLFMILTEPFQDANFRQLLIFLGWWNCVYYLATPFFTVYMLRRIGLSMTIVLGLSVLSQIANVLFYQLWGRLADRFSNKSVLAVTTPLFILSIFLFPLTTMPEKYVMTMPFLILIHVLSGIASAGVLLCTGNIALKLAPHGKATSYLAASALMSGIAAAIAPILGGLAADWYAQRELSLTLRWLSQPAERVVDMLAMDLRGLDFLFMIAVIFGVYTLHRLSLVQEIGEAEEEIVLTEFYGIVRRAFRHVSNVAGVRYLFDFPYSRLIEVFSEENLPPREGDEDHSASPGLLDIPSIKKKLGLHKGR</sequence>
<feature type="transmembrane region" description="Helical" evidence="1">
    <location>
        <begin position="114"/>
        <end position="135"/>
    </location>
</feature>
<dbReference type="eggNOG" id="COG2270">
    <property type="taxonomic scope" value="Bacteria"/>
</dbReference>
<dbReference type="HOGENOM" id="CLU_025379_0_0_0"/>
<feature type="transmembrane region" description="Helical" evidence="1">
    <location>
        <begin position="156"/>
        <end position="178"/>
    </location>
</feature>
<feature type="transmembrane region" description="Helical" evidence="1">
    <location>
        <begin position="265"/>
        <end position="288"/>
    </location>
</feature>
<reference evidence="2" key="1">
    <citation type="journal article" date="2015" name="PeerJ">
        <title>First genomic representation of candidate bacterial phylum KSB3 points to enhanced environmental sensing as a trigger of wastewater bulking.</title>
        <authorList>
            <person name="Sekiguchi Y."/>
            <person name="Ohashi A."/>
            <person name="Parks D.H."/>
            <person name="Yamauchi T."/>
            <person name="Tyson G.W."/>
            <person name="Hugenholtz P."/>
        </authorList>
    </citation>
    <scope>NUCLEOTIDE SEQUENCE [LARGE SCALE GENOMIC DNA]</scope>
</reference>
<proteinExistence type="predicted"/>
<evidence type="ECO:0000256" key="1">
    <source>
        <dbReference type="SAM" id="Phobius"/>
    </source>
</evidence>
<evidence type="ECO:0000313" key="3">
    <source>
        <dbReference type="Proteomes" id="UP000030661"/>
    </source>
</evidence>
<dbReference type="Pfam" id="PF07690">
    <property type="entry name" value="MFS_1"/>
    <property type="match status" value="1"/>
</dbReference>
<feature type="transmembrane region" description="Helical" evidence="1">
    <location>
        <begin position="237"/>
        <end position="259"/>
    </location>
</feature>
<keyword evidence="1" id="KW-0472">Membrane</keyword>
<dbReference type="CDD" id="cd06174">
    <property type="entry name" value="MFS"/>
    <property type="match status" value="1"/>
</dbReference>
<dbReference type="SUPFAM" id="SSF103473">
    <property type="entry name" value="MFS general substrate transporter"/>
    <property type="match status" value="1"/>
</dbReference>
<feature type="transmembrane region" description="Helical" evidence="1">
    <location>
        <begin position="54"/>
        <end position="77"/>
    </location>
</feature>
<dbReference type="STRING" id="1499967.U27_00292"/>
<feature type="transmembrane region" description="Helical" evidence="1">
    <location>
        <begin position="418"/>
        <end position="436"/>
    </location>
</feature>
<keyword evidence="3" id="KW-1185">Reference proteome</keyword>
<accession>A0A081C746</accession>
<protein>
    <submittedName>
        <fullName evidence="2">Major facilitator superfamily MFS_1</fullName>
    </submittedName>
</protein>
<dbReference type="GO" id="GO:0022857">
    <property type="term" value="F:transmembrane transporter activity"/>
    <property type="evidence" value="ECO:0007669"/>
    <property type="project" value="InterPro"/>
</dbReference>
<feature type="transmembrane region" description="Helical" evidence="1">
    <location>
        <begin position="20"/>
        <end position="48"/>
    </location>
</feature>
<dbReference type="EMBL" id="DF820473">
    <property type="protein sequence ID" value="GAK60401.1"/>
    <property type="molecule type" value="Genomic_DNA"/>
</dbReference>
<dbReference type="PANTHER" id="PTHR23526">
    <property type="entry name" value="INTEGRAL MEMBRANE TRANSPORT PROTEIN-RELATED"/>
    <property type="match status" value="1"/>
</dbReference>
<dbReference type="InterPro" id="IPR011701">
    <property type="entry name" value="MFS"/>
</dbReference>
<feature type="transmembrane region" description="Helical" evidence="1">
    <location>
        <begin position="86"/>
        <end position="108"/>
    </location>
</feature>
<organism evidence="2">
    <name type="scientific">Vecturithrix granuli</name>
    <dbReference type="NCBI Taxonomy" id="1499967"/>
    <lineage>
        <taxon>Bacteria</taxon>
        <taxon>Candidatus Moduliflexota</taxon>
        <taxon>Candidatus Vecturitrichia</taxon>
        <taxon>Candidatus Vecturitrichales</taxon>
        <taxon>Candidatus Vecturitrichaceae</taxon>
        <taxon>Candidatus Vecturithrix</taxon>
    </lineage>
</organism>
<evidence type="ECO:0000313" key="2">
    <source>
        <dbReference type="EMBL" id="GAK60401.1"/>
    </source>
</evidence>
<dbReference type="InterPro" id="IPR052528">
    <property type="entry name" value="Sugar_transport-like"/>
</dbReference>
<feature type="transmembrane region" description="Helical" evidence="1">
    <location>
        <begin position="184"/>
        <end position="205"/>
    </location>
</feature>
<dbReference type="Proteomes" id="UP000030661">
    <property type="component" value="Unassembled WGS sequence"/>
</dbReference>
<dbReference type="AlphaFoldDB" id="A0A081C746"/>
<dbReference type="InterPro" id="IPR036259">
    <property type="entry name" value="MFS_trans_sf"/>
</dbReference>
<feature type="transmembrane region" description="Helical" evidence="1">
    <location>
        <begin position="366"/>
        <end position="388"/>
    </location>
</feature>
<gene>
    <name evidence="2" type="ORF">U27_00292</name>
</gene>